<name>A0A5D2JU66_GOSTO</name>
<keyword evidence="2" id="KW-1133">Transmembrane helix</keyword>
<dbReference type="PANTHER" id="PTHR43690:SF18">
    <property type="entry name" value="INSULIN-DEGRADING ENZYME-RELATED"/>
    <property type="match status" value="1"/>
</dbReference>
<sequence>MEGNKKSLVDAIEKGIDLCKQILELYNDYYHGRLIKLVVIGGGISVLIVHMSHWVVELFSNVRQGSQGKPEFKVEGPVWRAGKLYRLEAVKDVHILELRWALPCLLQAYLQKPEDYLAHLLGHEVSDELWDEVIELMKFRVVDKVPLIRMLAVRALSRFVNDSENSDILDLFLEILPLEQNSVSV</sequence>
<feature type="transmembrane region" description="Helical" evidence="2">
    <location>
        <begin position="34"/>
        <end position="56"/>
    </location>
</feature>
<dbReference type="PANTHER" id="PTHR43690">
    <property type="entry name" value="NARDILYSIN"/>
    <property type="match status" value="1"/>
</dbReference>
<feature type="domain" description="Peptidase M16 C-terminal" evidence="3">
    <location>
        <begin position="21"/>
        <end position="134"/>
    </location>
</feature>
<protein>
    <recommendedName>
        <fullName evidence="3">Peptidase M16 C-terminal domain-containing protein</fullName>
    </recommendedName>
</protein>
<reference evidence="4 5" key="1">
    <citation type="submission" date="2019-07" db="EMBL/GenBank/DDBJ databases">
        <title>WGS assembly of Gossypium tomentosum.</title>
        <authorList>
            <person name="Chen Z.J."/>
            <person name="Sreedasyam A."/>
            <person name="Ando A."/>
            <person name="Song Q."/>
            <person name="De L."/>
            <person name="Hulse-Kemp A."/>
            <person name="Ding M."/>
            <person name="Ye W."/>
            <person name="Kirkbride R."/>
            <person name="Jenkins J."/>
            <person name="Plott C."/>
            <person name="Lovell J."/>
            <person name="Lin Y.-M."/>
            <person name="Vaughn R."/>
            <person name="Liu B."/>
            <person name="Li W."/>
            <person name="Simpson S."/>
            <person name="Scheffler B."/>
            <person name="Saski C."/>
            <person name="Grover C."/>
            <person name="Hu G."/>
            <person name="Conover J."/>
            <person name="Carlson J."/>
            <person name="Shu S."/>
            <person name="Boston L."/>
            <person name="Williams M."/>
            <person name="Peterson D."/>
            <person name="Mcgee K."/>
            <person name="Jones D."/>
            <person name="Wendel J."/>
            <person name="Stelly D."/>
            <person name="Grimwood J."/>
            <person name="Schmutz J."/>
        </authorList>
    </citation>
    <scope>NUCLEOTIDE SEQUENCE [LARGE SCALE GENOMIC DNA]</scope>
    <source>
        <strain evidence="4">7179.01</strain>
    </source>
</reference>
<dbReference type="Proteomes" id="UP000322667">
    <property type="component" value="Chromosome D08"/>
</dbReference>
<dbReference type="EMBL" id="CM017630">
    <property type="protein sequence ID" value="TYH58331.1"/>
    <property type="molecule type" value="Genomic_DNA"/>
</dbReference>
<dbReference type="GO" id="GO:0005829">
    <property type="term" value="C:cytosol"/>
    <property type="evidence" value="ECO:0007669"/>
    <property type="project" value="TreeGrafter"/>
</dbReference>
<gene>
    <name evidence="4" type="ORF">ES332_D08G147100v1</name>
</gene>
<keyword evidence="2" id="KW-0472">Membrane</keyword>
<evidence type="ECO:0000313" key="5">
    <source>
        <dbReference type="Proteomes" id="UP000322667"/>
    </source>
</evidence>
<dbReference type="InterPro" id="IPR050626">
    <property type="entry name" value="Peptidase_M16"/>
</dbReference>
<dbReference type="SUPFAM" id="SSF63411">
    <property type="entry name" value="LuxS/MPP-like metallohydrolase"/>
    <property type="match status" value="1"/>
</dbReference>
<evidence type="ECO:0000313" key="4">
    <source>
        <dbReference type="EMBL" id="TYH58331.1"/>
    </source>
</evidence>
<dbReference type="Pfam" id="PF05193">
    <property type="entry name" value="Peptidase_M16_C"/>
    <property type="match status" value="1"/>
</dbReference>
<evidence type="ECO:0000256" key="2">
    <source>
        <dbReference type="SAM" id="Phobius"/>
    </source>
</evidence>
<dbReference type="InterPro" id="IPR007863">
    <property type="entry name" value="Peptidase_M16_C"/>
</dbReference>
<dbReference type="Gene3D" id="3.30.830.10">
    <property type="entry name" value="Metalloenzyme, LuxS/M16 peptidase-like"/>
    <property type="match status" value="2"/>
</dbReference>
<keyword evidence="1" id="KW-0479">Metal-binding</keyword>
<proteinExistence type="predicted"/>
<dbReference type="AlphaFoldDB" id="A0A5D2JU66"/>
<dbReference type="GO" id="GO:0046872">
    <property type="term" value="F:metal ion binding"/>
    <property type="evidence" value="ECO:0007669"/>
    <property type="project" value="UniProtKB-KW"/>
</dbReference>
<accession>A0A5D2JU66</accession>
<organism evidence="4 5">
    <name type="scientific">Gossypium tomentosum</name>
    <name type="common">Hawaiian cotton</name>
    <name type="synonym">Gossypium sandvicense</name>
    <dbReference type="NCBI Taxonomy" id="34277"/>
    <lineage>
        <taxon>Eukaryota</taxon>
        <taxon>Viridiplantae</taxon>
        <taxon>Streptophyta</taxon>
        <taxon>Embryophyta</taxon>
        <taxon>Tracheophyta</taxon>
        <taxon>Spermatophyta</taxon>
        <taxon>Magnoliopsida</taxon>
        <taxon>eudicotyledons</taxon>
        <taxon>Gunneridae</taxon>
        <taxon>Pentapetalae</taxon>
        <taxon>rosids</taxon>
        <taxon>malvids</taxon>
        <taxon>Malvales</taxon>
        <taxon>Malvaceae</taxon>
        <taxon>Malvoideae</taxon>
        <taxon>Gossypium</taxon>
    </lineage>
</organism>
<keyword evidence="2" id="KW-0812">Transmembrane</keyword>
<evidence type="ECO:0000259" key="3">
    <source>
        <dbReference type="Pfam" id="PF05193"/>
    </source>
</evidence>
<evidence type="ECO:0000256" key="1">
    <source>
        <dbReference type="ARBA" id="ARBA00022723"/>
    </source>
</evidence>
<dbReference type="InterPro" id="IPR011249">
    <property type="entry name" value="Metalloenz_LuxS/M16"/>
</dbReference>
<keyword evidence="5" id="KW-1185">Reference proteome</keyword>